<name>A0A4P7XJQ2_9ALTE</name>
<reference evidence="1 2" key="1">
    <citation type="submission" date="2018-07" db="EMBL/GenBank/DDBJ databases">
        <title>Marsedoiliclastica nanhaica gen. nov. sp. nov., a novel marine hydrocarbonoclastic bacterium isolated from an in-situ enriched hydrocarbon-degrading consortium in deep-sea sediment.</title>
        <authorList>
            <person name="Dong C."/>
            <person name="Ma T."/>
            <person name="Liu R."/>
            <person name="Shao Z."/>
        </authorList>
    </citation>
    <scope>NUCLEOTIDE SEQUENCE [LARGE SCALE GENOMIC DNA]</scope>
    <source>
        <strain evidence="2">soil36-7</strain>
    </source>
</reference>
<keyword evidence="1" id="KW-0969">Cilium</keyword>
<dbReference type="OrthoDB" id="5705747at2"/>
<evidence type="ECO:0000313" key="2">
    <source>
        <dbReference type="Proteomes" id="UP000298049"/>
    </source>
</evidence>
<dbReference type="KEGG" id="hmi:soil367_12035"/>
<protein>
    <submittedName>
        <fullName evidence="1">Flagellar biosynthesis protein FlgE</fullName>
    </submittedName>
</protein>
<organism evidence="1 2">
    <name type="scientific">Hydrocarboniclastica marina</name>
    <dbReference type="NCBI Taxonomy" id="2259620"/>
    <lineage>
        <taxon>Bacteria</taxon>
        <taxon>Pseudomonadati</taxon>
        <taxon>Pseudomonadota</taxon>
        <taxon>Gammaproteobacteria</taxon>
        <taxon>Alteromonadales</taxon>
        <taxon>Alteromonadaceae</taxon>
        <taxon>Hydrocarboniclastica</taxon>
    </lineage>
</organism>
<evidence type="ECO:0000313" key="1">
    <source>
        <dbReference type="EMBL" id="QCF26602.1"/>
    </source>
</evidence>
<dbReference type="Proteomes" id="UP000298049">
    <property type="component" value="Chromosome"/>
</dbReference>
<dbReference type="EMBL" id="CP031093">
    <property type="protein sequence ID" value="QCF26602.1"/>
    <property type="molecule type" value="Genomic_DNA"/>
</dbReference>
<sequence>MINGVLGSGLQGVQQGIIGMDTAARKIVSAGVESEAGTPTGRTDAPGSVAESLIDLKLYERNVQASSQVVKTANEMVGTLLDTSA</sequence>
<gene>
    <name evidence="1" type="ORF">soil367_12035</name>
</gene>
<dbReference type="AlphaFoldDB" id="A0A4P7XJQ2"/>
<keyword evidence="2" id="KW-1185">Reference proteome</keyword>
<keyword evidence="1" id="KW-0966">Cell projection</keyword>
<keyword evidence="1" id="KW-0282">Flagellum</keyword>
<dbReference type="RefSeq" id="WP_136549309.1">
    <property type="nucleotide sequence ID" value="NZ_CP031093.1"/>
</dbReference>
<accession>A0A4P7XJQ2</accession>
<proteinExistence type="predicted"/>